<gene>
    <name evidence="2" type="ORF">Mlaev_01223</name>
</gene>
<reference evidence="2 3" key="1">
    <citation type="submission" date="2016-01" db="EMBL/GenBank/DDBJ databases">
        <title>Draft genome sequences of Microbacterium laevaniformans LCDC 91-0039 and the type strain of Microbacterium hominis LCDC 84-209.</title>
        <authorList>
            <person name="Bernier A.-M."/>
            <person name="Bernard K."/>
        </authorList>
    </citation>
    <scope>NUCLEOTIDE SEQUENCE [LARGE SCALE GENOMIC DNA]</scope>
    <source>
        <strain evidence="2 3">LCDC 91-0039</strain>
    </source>
</reference>
<dbReference type="Proteomes" id="UP000075357">
    <property type="component" value="Unassembled WGS sequence"/>
</dbReference>
<sequence>MNLKRIAAFGAAFGLAIAGFGAAAAANADPVSDGYVVVGSDTLQDAVGALANGFKNGSSTVRTSGLGKYVASYDAFAPGIAGGIGTIQTRPAGPVFPRPSGSGNGKNALIASFTGNSWNISSTALYVNAGLAGTYSISGQIDASRSSSEGTPNATGTYSYLPFGQDAVAYALKAGSGVSAASITAASSLTTAQLKAIYESASNTPIAGQSDVIVPRLPQSGSGTRNFWLSAIGVTTAGAAANPTGTTLPENNGSVLTPGAGEIQIIPFSAASYIAQANGAAAANTTSGITLGSPNGVAPITGTAPNLSGVSSYYNSSFGRTTYIVVPYARITSGQPGYDPGLAAALNPSSSTSLTYWGSSSLPSTSKAVKIKFGFQEPANSAYRSN</sequence>
<dbReference type="AlphaFoldDB" id="A0A150HFR6"/>
<keyword evidence="1" id="KW-0732">Signal</keyword>
<protein>
    <submittedName>
        <fullName evidence="2">Uncharacterized protein</fullName>
    </submittedName>
</protein>
<evidence type="ECO:0000313" key="3">
    <source>
        <dbReference type="Proteomes" id="UP000075357"/>
    </source>
</evidence>
<evidence type="ECO:0000256" key="1">
    <source>
        <dbReference type="SAM" id="SignalP"/>
    </source>
</evidence>
<accession>A0A150HFR6</accession>
<feature type="chain" id="PRO_5038707632" evidence="1">
    <location>
        <begin position="29"/>
        <end position="386"/>
    </location>
</feature>
<comment type="caution">
    <text evidence="2">The sequence shown here is derived from an EMBL/GenBank/DDBJ whole genome shotgun (WGS) entry which is preliminary data.</text>
</comment>
<dbReference type="RefSeq" id="WP_005051268.1">
    <property type="nucleotide sequence ID" value="NZ_LRAD01000026.1"/>
</dbReference>
<feature type="signal peptide" evidence="1">
    <location>
        <begin position="1"/>
        <end position="28"/>
    </location>
</feature>
<evidence type="ECO:0000313" key="2">
    <source>
        <dbReference type="EMBL" id="KXZ60967.1"/>
    </source>
</evidence>
<dbReference type="EMBL" id="LRAD01000026">
    <property type="protein sequence ID" value="KXZ60967.1"/>
    <property type="molecule type" value="Genomic_DNA"/>
</dbReference>
<proteinExistence type="predicted"/>
<organism evidence="2 3">
    <name type="scientific">Microbacterium laevaniformans</name>
    <dbReference type="NCBI Taxonomy" id="36807"/>
    <lineage>
        <taxon>Bacteria</taxon>
        <taxon>Bacillati</taxon>
        <taxon>Actinomycetota</taxon>
        <taxon>Actinomycetes</taxon>
        <taxon>Micrococcales</taxon>
        <taxon>Microbacteriaceae</taxon>
        <taxon>Microbacterium</taxon>
    </lineage>
</organism>
<dbReference type="STRING" id="36807.Mlaev_01223"/>
<keyword evidence="3" id="KW-1185">Reference proteome</keyword>
<dbReference type="PATRIC" id="fig|36807.3.peg.1248"/>
<name>A0A150HFR6_9MICO</name>